<dbReference type="GeneID" id="13286227"/>
<protein>
    <submittedName>
        <fullName evidence="1">Predicted protein</fullName>
    </submittedName>
</protein>
<sequence>MSSSKNFKFTKKRVAESVRCPTDVVKETLFFSDKSVVVTGNGDSGYGDKDDFYSDDVDEIKPMLPVLSKTNGQRTSLDRNQEVWTYY</sequence>
<dbReference type="VEuPathDB" id="FungiDB:LEMA_uP007970.1"/>
<gene>
    <name evidence="1" type="ORF">LEMA_uP007970.1</name>
</gene>
<reference evidence="2" key="1">
    <citation type="journal article" date="2011" name="Nat. Commun.">
        <title>Effector diversification within compartments of the Leptosphaeria maculans genome affected by Repeat-Induced Point mutations.</title>
        <authorList>
            <person name="Rouxel T."/>
            <person name="Grandaubert J."/>
            <person name="Hane J.K."/>
            <person name="Hoede C."/>
            <person name="van de Wouw A.P."/>
            <person name="Couloux A."/>
            <person name="Dominguez V."/>
            <person name="Anthouard V."/>
            <person name="Bally P."/>
            <person name="Bourras S."/>
            <person name="Cozijnsen A.J."/>
            <person name="Ciuffetti L.M."/>
            <person name="Degrave A."/>
            <person name="Dilmaghani A."/>
            <person name="Duret L."/>
            <person name="Fudal I."/>
            <person name="Goodwin S.B."/>
            <person name="Gout L."/>
            <person name="Glaser N."/>
            <person name="Linglin J."/>
            <person name="Kema G.H.J."/>
            <person name="Lapalu N."/>
            <person name="Lawrence C.B."/>
            <person name="May K."/>
            <person name="Meyer M."/>
            <person name="Ollivier B."/>
            <person name="Poulain J."/>
            <person name="Schoch C.L."/>
            <person name="Simon A."/>
            <person name="Spatafora J.W."/>
            <person name="Stachowiak A."/>
            <person name="Turgeon B.G."/>
            <person name="Tyler B.M."/>
            <person name="Vincent D."/>
            <person name="Weissenbach J."/>
            <person name="Amselem J."/>
            <person name="Quesneville H."/>
            <person name="Oliver R.P."/>
            <person name="Wincker P."/>
            <person name="Balesdent M.-H."/>
            <person name="Howlett B.J."/>
        </authorList>
    </citation>
    <scope>NUCLEOTIDE SEQUENCE [LARGE SCALE GENOMIC DNA]</scope>
    <source>
        <strain evidence="2">JN3 / isolate v23.1.3 / race Av1-4-5-6-7-8</strain>
    </source>
</reference>
<accession>E5AFM1</accession>
<dbReference type="EMBL" id="FP929139">
    <property type="protein sequence ID" value="CBY02010.1"/>
    <property type="molecule type" value="Genomic_DNA"/>
</dbReference>
<dbReference type="RefSeq" id="XP_003845489.1">
    <property type="nucleotide sequence ID" value="XM_003845441.1"/>
</dbReference>
<evidence type="ECO:0000313" key="1">
    <source>
        <dbReference type="EMBL" id="CBY02010.1"/>
    </source>
</evidence>
<keyword evidence="2" id="KW-1185">Reference proteome</keyword>
<name>E5AFM1_LEPMJ</name>
<dbReference type="InParanoid" id="E5AFM1"/>
<dbReference type="Proteomes" id="UP000002668">
    <property type="component" value="Genome"/>
</dbReference>
<dbReference type="HOGENOM" id="CLU_2483780_0_0_1"/>
<organism evidence="1 2">
    <name type="scientific">Leptosphaeria maculans (strain JN3 / isolate v23.1.3 / race Av1-4-5-6-7-8)</name>
    <name type="common">Blackleg fungus</name>
    <name type="synonym">Phoma lingam</name>
    <dbReference type="NCBI Taxonomy" id="985895"/>
    <lineage>
        <taxon>Eukaryota</taxon>
        <taxon>Fungi</taxon>
        <taxon>Dikarya</taxon>
        <taxon>Ascomycota</taxon>
        <taxon>Pezizomycotina</taxon>
        <taxon>Dothideomycetes</taxon>
        <taxon>Pleosporomycetidae</taxon>
        <taxon>Pleosporales</taxon>
        <taxon>Pleosporineae</taxon>
        <taxon>Leptosphaeriaceae</taxon>
        <taxon>Plenodomus</taxon>
        <taxon>Plenodomus lingam/Leptosphaeria maculans species complex</taxon>
    </lineage>
</organism>
<dbReference type="AlphaFoldDB" id="E5AFM1"/>
<evidence type="ECO:0000313" key="2">
    <source>
        <dbReference type="Proteomes" id="UP000002668"/>
    </source>
</evidence>
<proteinExistence type="predicted"/>